<proteinExistence type="inferred from homology"/>
<dbReference type="InterPro" id="IPR036869">
    <property type="entry name" value="J_dom_sf"/>
</dbReference>
<evidence type="ECO:0000259" key="4">
    <source>
        <dbReference type="PROSITE" id="PS50076"/>
    </source>
</evidence>
<reference evidence="5 6" key="1">
    <citation type="submission" date="2019-04" db="EMBL/GenBank/DDBJ databases">
        <title>Friends and foes A comparative genomics study of 23 Aspergillus species from section Flavi.</title>
        <authorList>
            <consortium name="DOE Joint Genome Institute"/>
            <person name="Kjaerbolling I."/>
            <person name="Vesth T."/>
            <person name="Frisvad J.C."/>
            <person name="Nybo J.L."/>
            <person name="Theobald S."/>
            <person name="Kildgaard S."/>
            <person name="Isbrandt T."/>
            <person name="Kuo A."/>
            <person name="Sato A."/>
            <person name="Lyhne E.K."/>
            <person name="Kogle M.E."/>
            <person name="Wiebenga A."/>
            <person name="Kun R.S."/>
            <person name="Lubbers R.J."/>
            <person name="Makela M.R."/>
            <person name="Barry K."/>
            <person name="Chovatia M."/>
            <person name="Clum A."/>
            <person name="Daum C."/>
            <person name="Haridas S."/>
            <person name="He G."/>
            <person name="LaButti K."/>
            <person name="Lipzen A."/>
            <person name="Mondo S."/>
            <person name="Riley R."/>
            <person name="Salamov A."/>
            <person name="Simmons B.A."/>
            <person name="Magnuson J.K."/>
            <person name="Henrissat B."/>
            <person name="Mortensen U.H."/>
            <person name="Larsen T.O."/>
            <person name="Devries R.P."/>
            <person name="Grigoriev I.V."/>
            <person name="Machida M."/>
            <person name="Baker S.E."/>
            <person name="Andersen M.R."/>
        </authorList>
    </citation>
    <scope>NUCLEOTIDE SEQUENCE [LARGE SCALE GENOMIC DNA]</scope>
    <source>
        <strain evidence="5 6">IBT 18842</strain>
    </source>
</reference>
<dbReference type="Pfam" id="PF00226">
    <property type="entry name" value="DnaJ"/>
    <property type="match status" value="1"/>
</dbReference>
<dbReference type="PANTHER" id="PTHR14021:SF15">
    <property type="entry name" value="IRON-SULFUR CLUSTER CO-CHAPERONE PROTEIN HSCB"/>
    <property type="match status" value="1"/>
</dbReference>
<feature type="compositionally biased region" description="Polar residues" evidence="3">
    <location>
        <begin position="55"/>
        <end position="70"/>
    </location>
</feature>
<dbReference type="Pfam" id="PF07743">
    <property type="entry name" value="HSCB_C"/>
    <property type="match status" value="1"/>
</dbReference>
<dbReference type="GO" id="GO:0051259">
    <property type="term" value="P:protein complex oligomerization"/>
    <property type="evidence" value="ECO:0007669"/>
    <property type="project" value="InterPro"/>
</dbReference>
<dbReference type="SMART" id="SM00271">
    <property type="entry name" value="DnaJ"/>
    <property type="match status" value="1"/>
</dbReference>
<feature type="region of interest" description="Disordered" evidence="3">
    <location>
        <begin position="36"/>
        <end position="70"/>
    </location>
</feature>
<evidence type="ECO:0000313" key="6">
    <source>
        <dbReference type="Proteomes" id="UP000325780"/>
    </source>
</evidence>
<organism evidence="5 6">
    <name type="scientific">Aspergillus avenaceus</name>
    <dbReference type="NCBI Taxonomy" id="36643"/>
    <lineage>
        <taxon>Eukaryota</taxon>
        <taxon>Fungi</taxon>
        <taxon>Dikarya</taxon>
        <taxon>Ascomycota</taxon>
        <taxon>Pezizomycotina</taxon>
        <taxon>Eurotiomycetes</taxon>
        <taxon>Eurotiomycetidae</taxon>
        <taxon>Eurotiales</taxon>
        <taxon>Aspergillaceae</taxon>
        <taxon>Aspergillus</taxon>
        <taxon>Aspergillus subgen. Circumdati</taxon>
    </lineage>
</organism>
<evidence type="ECO:0000256" key="2">
    <source>
        <dbReference type="ARBA" id="ARBA00023186"/>
    </source>
</evidence>
<dbReference type="InterPro" id="IPR001623">
    <property type="entry name" value="DnaJ_domain"/>
</dbReference>
<dbReference type="GO" id="GO:0005739">
    <property type="term" value="C:mitochondrion"/>
    <property type="evidence" value="ECO:0007669"/>
    <property type="project" value="TreeGrafter"/>
</dbReference>
<comment type="similarity">
    <text evidence="1">Belongs to the HscB family.</text>
</comment>
<dbReference type="AlphaFoldDB" id="A0A5N6TG65"/>
<dbReference type="EMBL" id="ML742388">
    <property type="protein sequence ID" value="KAE8145091.1"/>
    <property type="molecule type" value="Genomic_DNA"/>
</dbReference>
<feature type="compositionally biased region" description="Polar residues" evidence="3">
    <location>
        <begin position="36"/>
        <end position="46"/>
    </location>
</feature>
<dbReference type="Gene3D" id="1.20.1280.20">
    <property type="entry name" value="HscB, C-terminal domain"/>
    <property type="match status" value="1"/>
</dbReference>
<dbReference type="GO" id="GO:0051087">
    <property type="term" value="F:protein-folding chaperone binding"/>
    <property type="evidence" value="ECO:0007669"/>
    <property type="project" value="InterPro"/>
</dbReference>
<accession>A0A5N6TG65</accession>
<evidence type="ECO:0000256" key="1">
    <source>
        <dbReference type="ARBA" id="ARBA00010476"/>
    </source>
</evidence>
<gene>
    <name evidence="5" type="ORF">BDV25DRAFT_165419</name>
</gene>
<keyword evidence="6" id="KW-1185">Reference proteome</keyword>
<feature type="region of interest" description="Disordered" evidence="3">
    <location>
        <begin position="1"/>
        <end position="23"/>
    </location>
</feature>
<dbReference type="SUPFAM" id="SSF46565">
    <property type="entry name" value="Chaperone J-domain"/>
    <property type="match status" value="1"/>
</dbReference>
<name>A0A5N6TG65_ASPAV</name>
<evidence type="ECO:0000256" key="3">
    <source>
        <dbReference type="SAM" id="MobiDB-lite"/>
    </source>
</evidence>
<protein>
    <submittedName>
        <fullName evidence="5">HSCB C-terminal oligomerization domain-containing protein</fullName>
    </submittedName>
</protein>
<sequence>MTTPIRPQRLLPRLSAATRPTTTTRACILDQKITMTNQSRRQSTNIPHLPRSHNNKFTTQQRRLASNTTETITIPSPDITNHYTIFPQTLPAGPPPHAPFEISPSDLRREFLQLQNTIHPDKYPPGPKKQKAEALSARINEAYRTLLDPLSRAQYLLLEMHDIDVTAEDGAAHHALDPETLMEVMEVQETIEEVGSEPDAEKTIAELKEQNDLRLGECVRALAEAFDEGDVEKARKECIRLRFWYNVSMGLREWEPGTTQIRLVH</sequence>
<dbReference type="SUPFAM" id="SSF47144">
    <property type="entry name" value="HSC20 (HSCB), C-terminal oligomerisation domain"/>
    <property type="match status" value="1"/>
</dbReference>
<dbReference type="Proteomes" id="UP000325780">
    <property type="component" value="Unassembled WGS sequence"/>
</dbReference>
<dbReference type="NCBIfam" id="TIGR00714">
    <property type="entry name" value="hscB"/>
    <property type="match status" value="1"/>
</dbReference>
<evidence type="ECO:0000313" key="5">
    <source>
        <dbReference type="EMBL" id="KAE8145091.1"/>
    </source>
</evidence>
<dbReference type="InterPro" id="IPR004640">
    <property type="entry name" value="HscB"/>
</dbReference>
<dbReference type="FunFam" id="1.20.1280.20:FF:000006">
    <property type="entry name" value="DnaJ domain protein"/>
    <property type="match status" value="1"/>
</dbReference>
<dbReference type="PROSITE" id="PS50076">
    <property type="entry name" value="DNAJ_2"/>
    <property type="match status" value="1"/>
</dbReference>
<dbReference type="InterPro" id="IPR009073">
    <property type="entry name" value="HscB_oligo_C"/>
</dbReference>
<dbReference type="Gene3D" id="1.10.287.110">
    <property type="entry name" value="DnaJ domain"/>
    <property type="match status" value="1"/>
</dbReference>
<dbReference type="GO" id="GO:0044571">
    <property type="term" value="P:[2Fe-2S] cluster assembly"/>
    <property type="evidence" value="ECO:0007669"/>
    <property type="project" value="InterPro"/>
</dbReference>
<keyword evidence="2" id="KW-0143">Chaperone</keyword>
<dbReference type="OrthoDB" id="448954at2759"/>
<dbReference type="InterPro" id="IPR036386">
    <property type="entry name" value="HscB_C_sf"/>
</dbReference>
<dbReference type="GO" id="GO:0001671">
    <property type="term" value="F:ATPase activator activity"/>
    <property type="evidence" value="ECO:0007669"/>
    <property type="project" value="InterPro"/>
</dbReference>
<feature type="domain" description="J" evidence="4">
    <location>
        <begin position="81"/>
        <end position="159"/>
    </location>
</feature>
<dbReference type="PANTHER" id="PTHR14021">
    <property type="entry name" value="IRON-SULFUR CLUSTER CO-CHAPERONE PROTEIN HSCB"/>
    <property type="match status" value="1"/>
</dbReference>
<dbReference type="CDD" id="cd06257">
    <property type="entry name" value="DnaJ"/>
    <property type="match status" value="1"/>
</dbReference>